<dbReference type="InterPro" id="IPR035418">
    <property type="entry name" value="AraC-bd_2"/>
</dbReference>
<dbReference type="Pfam" id="PF12833">
    <property type="entry name" value="HTH_18"/>
    <property type="match status" value="1"/>
</dbReference>
<dbReference type="PANTHER" id="PTHR46796">
    <property type="entry name" value="HTH-TYPE TRANSCRIPTIONAL ACTIVATOR RHAS-RELATED"/>
    <property type="match status" value="1"/>
</dbReference>
<keyword evidence="6" id="KW-1185">Reference proteome</keyword>
<comment type="caution">
    <text evidence="5">The sequence shown here is derived from an EMBL/GenBank/DDBJ whole genome shotgun (WGS) entry which is preliminary data.</text>
</comment>
<evidence type="ECO:0000259" key="4">
    <source>
        <dbReference type="PROSITE" id="PS01124"/>
    </source>
</evidence>
<organism evidence="5 6">
    <name type="scientific">Pseudaquabacterium terrae</name>
    <dbReference type="NCBI Taxonomy" id="2732868"/>
    <lineage>
        <taxon>Bacteria</taxon>
        <taxon>Pseudomonadati</taxon>
        <taxon>Pseudomonadota</taxon>
        <taxon>Betaproteobacteria</taxon>
        <taxon>Burkholderiales</taxon>
        <taxon>Sphaerotilaceae</taxon>
        <taxon>Pseudaquabacterium</taxon>
    </lineage>
</organism>
<dbReference type="Proteomes" id="UP000737171">
    <property type="component" value="Unassembled WGS sequence"/>
</dbReference>
<sequence length="317" mass="35045">MSTDDVSARDKLPYWRDWVWKLFGGLDSDLYGDTVFDGRIATTRAGPVVLTRLESGRHRVMRTQNLVRKSDQGYLKIVAPQRGCAGVEQFGRQAWVGPGEWSLYDTTETYAVANPEPVEHLIVMLPKADLAERGLVLSELVARPLGGGHGIARLALQTMRSAYQELPDMGDEAARGVGAAITQLVHLSLLDLAGRGTALTQREALRDRIKQLVAHRLGDPGLSVDDIALALRCSRRQLYNAFSEEPEGVAGYLLRERLEAVRRDLAEPAQASRSITDIALARGFNSLPHFSRVFAQRFGVPPSVYRREGYGQAVLVR</sequence>
<dbReference type="PROSITE" id="PS01124">
    <property type="entry name" value="HTH_ARAC_FAMILY_2"/>
    <property type="match status" value="1"/>
</dbReference>
<dbReference type="InterPro" id="IPR009057">
    <property type="entry name" value="Homeodomain-like_sf"/>
</dbReference>
<reference evidence="5 6" key="1">
    <citation type="submission" date="2020-05" db="EMBL/GenBank/DDBJ databases">
        <title>Aquincola sp. isolate from soil.</title>
        <authorList>
            <person name="Han J."/>
            <person name="Kim D.-U."/>
        </authorList>
    </citation>
    <scope>NUCLEOTIDE SEQUENCE [LARGE SCALE GENOMIC DNA]</scope>
    <source>
        <strain evidence="5 6">S2</strain>
    </source>
</reference>
<dbReference type="PRINTS" id="PR00032">
    <property type="entry name" value="HTHARAC"/>
</dbReference>
<accession>A0ABX2EAT7</accession>
<keyword evidence="2" id="KW-0238">DNA-binding</keyword>
<gene>
    <name evidence="5" type="ORF">HLB44_03145</name>
</gene>
<dbReference type="InterPro" id="IPR018060">
    <property type="entry name" value="HTH_AraC"/>
</dbReference>
<dbReference type="InterPro" id="IPR020449">
    <property type="entry name" value="Tscrpt_reg_AraC-type_HTH"/>
</dbReference>
<proteinExistence type="predicted"/>
<feature type="domain" description="HTH araC/xylS-type" evidence="4">
    <location>
        <begin position="207"/>
        <end position="308"/>
    </location>
</feature>
<dbReference type="SMART" id="SM00342">
    <property type="entry name" value="HTH_ARAC"/>
    <property type="match status" value="1"/>
</dbReference>
<name>A0ABX2EAT7_9BURK</name>
<dbReference type="Pfam" id="PF14525">
    <property type="entry name" value="AraC_binding_2"/>
    <property type="match status" value="1"/>
</dbReference>
<dbReference type="SUPFAM" id="SSF46689">
    <property type="entry name" value="Homeodomain-like"/>
    <property type="match status" value="1"/>
</dbReference>
<protein>
    <submittedName>
        <fullName evidence="5">Helix-turn-helix domain-containing protein</fullName>
    </submittedName>
</protein>
<dbReference type="EMBL" id="JABRWJ010000001">
    <property type="protein sequence ID" value="NRF65978.1"/>
    <property type="molecule type" value="Genomic_DNA"/>
</dbReference>
<evidence type="ECO:0000256" key="3">
    <source>
        <dbReference type="ARBA" id="ARBA00023163"/>
    </source>
</evidence>
<keyword evidence="3" id="KW-0804">Transcription</keyword>
<dbReference type="InterPro" id="IPR018062">
    <property type="entry name" value="HTH_AraC-typ_CS"/>
</dbReference>
<dbReference type="InterPro" id="IPR050204">
    <property type="entry name" value="AraC_XylS_family_regulators"/>
</dbReference>
<keyword evidence="1" id="KW-0805">Transcription regulation</keyword>
<dbReference type="PANTHER" id="PTHR46796:SF6">
    <property type="entry name" value="ARAC SUBFAMILY"/>
    <property type="match status" value="1"/>
</dbReference>
<evidence type="ECO:0000256" key="1">
    <source>
        <dbReference type="ARBA" id="ARBA00023015"/>
    </source>
</evidence>
<dbReference type="PROSITE" id="PS00041">
    <property type="entry name" value="HTH_ARAC_FAMILY_1"/>
    <property type="match status" value="1"/>
</dbReference>
<evidence type="ECO:0000313" key="5">
    <source>
        <dbReference type="EMBL" id="NRF65978.1"/>
    </source>
</evidence>
<evidence type="ECO:0000256" key="2">
    <source>
        <dbReference type="ARBA" id="ARBA00023125"/>
    </source>
</evidence>
<evidence type="ECO:0000313" key="6">
    <source>
        <dbReference type="Proteomes" id="UP000737171"/>
    </source>
</evidence>
<dbReference type="Gene3D" id="1.10.10.60">
    <property type="entry name" value="Homeodomain-like"/>
    <property type="match status" value="1"/>
</dbReference>